<comment type="caution">
    <text evidence="1">The sequence shown here is derived from an EMBL/GenBank/DDBJ whole genome shotgun (WGS) entry which is preliminary data.</text>
</comment>
<reference evidence="1" key="1">
    <citation type="submission" date="2021-02" db="EMBL/GenBank/DDBJ databases">
        <authorList>
            <consortium name="DOE Joint Genome Institute"/>
            <person name="Ahrendt S."/>
            <person name="Looney B.P."/>
            <person name="Miyauchi S."/>
            <person name="Morin E."/>
            <person name="Drula E."/>
            <person name="Courty P.E."/>
            <person name="Chicoki N."/>
            <person name="Fauchery L."/>
            <person name="Kohler A."/>
            <person name="Kuo A."/>
            <person name="Labutti K."/>
            <person name="Pangilinan J."/>
            <person name="Lipzen A."/>
            <person name="Riley R."/>
            <person name="Andreopoulos W."/>
            <person name="He G."/>
            <person name="Johnson J."/>
            <person name="Barry K.W."/>
            <person name="Grigoriev I.V."/>
            <person name="Nagy L."/>
            <person name="Hibbett D."/>
            <person name="Henrissat B."/>
            <person name="Matheny P.B."/>
            <person name="Labbe J."/>
            <person name="Martin F."/>
        </authorList>
    </citation>
    <scope>NUCLEOTIDE SEQUENCE</scope>
    <source>
        <strain evidence="1">EC-137</strain>
    </source>
</reference>
<evidence type="ECO:0000313" key="2">
    <source>
        <dbReference type="Proteomes" id="UP000814128"/>
    </source>
</evidence>
<accession>A0ACB8QU02</accession>
<dbReference type="EMBL" id="MU273489">
    <property type="protein sequence ID" value="KAI0035142.1"/>
    <property type="molecule type" value="Genomic_DNA"/>
</dbReference>
<keyword evidence="2" id="KW-1185">Reference proteome</keyword>
<name>A0ACB8QU02_9AGAM</name>
<sequence>MYAPFAAALVLAAAVSAVPTKRTVSCTNPGMIANIDRFTLTAFTTDGNGTVTAQYPLSVSPYNYLAVTSTLEGGYPVDNFALQNSSLAVWAAGFEYTYSYSEDITGPSSFLPFEPSFSAWPNGGIYCAQASTSPHGTGLPYSVFLALGSLTDAFSLCHTTTDSVQYVVYDLQQDSIGQSENLDYGSCFGVTIGLTELP</sequence>
<protein>
    <submittedName>
        <fullName evidence="1">Uncharacterized protein</fullName>
    </submittedName>
</protein>
<proteinExistence type="predicted"/>
<gene>
    <name evidence="1" type="ORF">K488DRAFT_83348</name>
</gene>
<evidence type="ECO:0000313" key="1">
    <source>
        <dbReference type="EMBL" id="KAI0035142.1"/>
    </source>
</evidence>
<reference evidence="1" key="2">
    <citation type="journal article" date="2022" name="New Phytol.">
        <title>Evolutionary transition to the ectomycorrhizal habit in the genomes of a hyperdiverse lineage of mushroom-forming fungi.</title>
        <authorList>
            <person name="Looney B."/>
            <person name="Miyauchi S."/>
            <person name="Morin E."/>
            <person name="Drula E."/>
            <person name="Courty P.E."/>
            <person name="Kohler A."/>
            <person name="Kuo A."/>
            <person name="LaButti K."/>
            <person name="Pangilinan J."/>
            <person name="Lipzen A."/>
            <person name="Riley R."/>
            <person name="Andreopoulos W."/>
            <person name="He G."/>
            <person name="Johnson J."/>
            <person name="Nolan M."/>
            <person name="Tritt A."/>
            <person name="Barry K.W."/>
            <person name="Grigoriev I.V."/>
            <person name="Nagy L.G."/>
            <person name="Hibbett D."/>
            <person name="Henrissat B."/>
            <person name="Matheny P.B."/>
            <person name="Labbe J."/>
            <person name="Martin F.M."/>
        </authorList>
    </citation>
    <scope>NUCLEOTIDE SEQUENCE</scope>
    <source>
        <strain evidence="1">EC-137</strain>
    </source>
</reference>
<dbReference type="Proteomes" id="UP000814128">
    <property type="component" value="Unassembled WGS sequence"/>
</dbReference>
<organism evidence="1 2">
    <name type="scientific">Vararia minispora EC-137</name>
    <dbReference type="NCBI Taxonomy" id="1314806"/>
    <lineage>
        <taxon>Eukaryota</taxon>
        <taxon>Fungi</taxon>
        <taxon>Dikarya</taxon>
        <taxon>Basidiomycota</taxon>
        <taxon>Agaricomycotina</taxon>
        <taxon>Agaricomycetes</taxon>
        <taxon>Russulales</taxon>
        <taxon>Lachnocladiaceae</taxon>
        <taxon>Vararia</taxon>
    </lineage>
</organism>